<reference evidence="8" key="1">
    <citation type="submission" date="2023-01" db="EMBL/GenBank/DDBJ databases">
        <title>Biogeochemical cycle of methane in antarctic sediments.</title>
        <authorList>
            <person name="Roldan D.M."/>
            <person name="Menes R.J."/>
        </authorList>
    </citation>
    <scope>NUCLEOTIDE SEQUENCE [LARGE SCALE GENOMIC DNA]</scope>
    <source>
        <strain evidence="8">K-2018 MAG008</strain>
    </source>
</reference>
<feature type="transmembrane region" description="Helical" evidence="7">
    <location>
        <begin position="89"/>
        <end position="114"/>
    </location>
</feature>
<feature type="transmembrane region" description="Helical" evidence="7">
    <location>
        <begin position="126"/>
        <end position="148"/>
    </location>
</feature>
<feature type="transmembrane region" description="Helical" evidence="7">
    <location>
        <begin position="353"/>
        <end position="371"/>
    </location>
</feature>
<evidence type="ECO:0000313" key="8">
    <source>
        <dbReference type="EMBL" id="MDI1231464.1"/>
    </source>
</evidence>
<evidence type="ECO:0000256" key="4">
    <source>
        <dbReference type="ARBA" id="ARBA00022692"/>
    </source>
</evidence>
<feature type="transmembrane region" description="Helical" evidence="7">
    <location>
        <begin position="12"/>
        <end position="30"/>
    </location>
</feature>
<feature type="transmembrane region" description="Helical" evidence="7">
    <location>
        <begin position="419"/>
        <end position="439"/>
    </location>
</feature>
<feature type="transmembrane region" description="Helical" evidence="7">
    <location>
        <begin position="200"/>
        <end position="217"/>
    </location>
</feature>
<evidence type="ECO:0000256" key="7">
    <source>
        <dbReference type="SAM" id="Phobius"/>
    </source>
</evidence>
<accession>A0AA43Q4E1</accession>
<feature type="transmembrane region" description="Helical" evidence="7">
    <location>
        <begin position="55"/>
        <end position="77"/>
    </location>
</feature>
<feature type="transmembrane region" description="Helical" evidence="7">
    <location>
        <begin position="154"/>
        <end position="175"/>
    </location>
</feature>
<organism evidence="8 9">
    <name type="scientific">Candidatus Methylobacter titanis</name>
    <dbReference type="NCBI Taxonomy" id="3053457"/>
    <lineage>
        <taxon>Bacteria</taxon>
        <taxon>Pseudomonadati</taxon>
        <taxon>Pseudomonadota</taxon>
        <taxon>Gammaproteobacteria</taxon>
        <taxon>Methylococcales</taxon>
        <taxon>Methylococcaceae</taxon>
        <taxon>Methylobacter</taxon>
    </lineage>
</organism>
<evidence type="ECO:0000256" key="3">
    <source>
        <dbReference type="ARBA" id="ARBA00022475"/>
    </source>
</evidence>
<feature type="transmembrane region" description="Helical" evidence="7">
    <location>
        <begin position="237"/>
        <end position="255"/>
    </location>
</feature>
<dbReference type="EMBL" id="JAQSDF010000030">
    <property type="protein sequence ID" value="MDI1231464.1"/>
    <property type="molecule type" value="Genomic_DNA"/>
</dbReference>
<dbReference type="PANTHER" id="PTHR43299">
    <property type="entry name" value="UPF0718 PROTEIN YRAQ"/>
    <property type="match status" value="1"/>
</dbReference>
<dbReference type="AlphaFoldDB" id="A0AA43Q4E1"/>
<evidence type="ECO:0000256" key="5">
    <source>
        <dbReference type="ARBA" id="ARBA00022989"/>
    </source>
</evidence>
<dbReference type="GO" id="GO:0005886">
    <property type="term" value="C:plasma membrane"/>
    <property type="evidence" value="ECO:0007669"/>
    <property type="project" value="UniProtKB-SubCell"/>
</dbReference>
<evidence type="ECO:0000256" key="1">
    <source>
        <dbReference type="ARBA" id="ARBA00004651"/>
    </source>
</evidence>
<dbReference type="PANTHER" id="PTHR43299:SF1">
    <property type="entry name" value="UPF0718 PROTEIN YRAQ"/>
    <property type="match status" value="1"/>
</dbReference>
<protein>
    <submittedName>
        <fullName evidence="8">Permease</fullName>
    </submittedName>
</protein>
<comment type="caution">
    <text evidence="8">The sequence shown here is derived from an EMBL/GenBank/DDBJ whole genome shotgun (WGS) entry which is preliminary data.</text>
</comment>
<keyword evidence="6 7" id="KW-0472">Membrane</keyword>
<sequence>MNTFWKTEWKSLALITAVFIVCFYLPVEYLQQSQRLIDSFWEALYLVRWYAQEHVLLCLIPAFIIAGAISVFISQAAVMKYLGVNANKLLAYGVASVSGTILAVCSCTVLPLFAGIYKRGAGLGPAIAFLYSGPAINVLAIVLTAKVLGPELGIARAIGAVLFSVVIGLLMSLIFRKEEQAKAVAAAQFILPEEKVNRPLWQNSLFFFVMVAILVFVNWGKPLETSGIWYALYAGKWWITGLFGLIFAVLLVLWFNLKALSVAAVAIAVALLAFLFPEQPLAAFAAAVIGFAVLTSSAPDEASDWFSASWEFAKLILPLLLIGVLIAGFLLGRPGHEALIPSEWITQMVGGNSFSANFFASISGAFMYFATLTEVPILQGLLGSGMGQGPALALLLAGPALSLPSMLVLRTIMGNTKTFVYVLLVVIMATITGMIYGSMMGV</sequence>
<feature type="transmembrane region" description="Helical" evidence="7">
    <location>
        <begin position="315"/>
        <end position="332"/>
    </location>
</feature>
<comment type="similarity">
    <text evidence="2">Belongs to the UPF0718 family.</text>
</comment>
<feature type="transmembrane region" description="Helical" evidence="7">
    <location>
        <begin position="262"/>
        <end position="295"/>
    </location>
</feature>
<dbReference type="Pfam" id="PF03773">
    <property type="entry name" value="ArsP_1"/>
    <property type="match status" value="1"/>
</dbReference>
<dbReference type="InterPro" id="IPR005524">
    <property type="entry name" value="DUF318"/>
</dbReference>
<dbReference type="Proteomes" id="UP001160519">
    <property type="component" value="Unassembled WGS sequence"/>
</dbReference>
<comment type="subcellular location">
    <subcellularLocation>
        <location evidence="1">Cell membrane</location>
        <topology evidence="1">Multi-pass membrane protein</topology>
    </subcellularLocation>
</comment>
<evidence type="ECO:0000313" key="9">
    <source>
        <dbReference type="Proteomes" id="UP001160519"/>
    </source>
</evidence>
<name>A0AA43Q4E1_9GAMM</name>
<evidence type="ECO:0000256" key="2">
    <source>
        <dbReference type="ARBA" id="ARBA00006386"/>
    </source>
</evidence>
<keyword evidence="5 7" id="KW-1133">Transmembrane helix</keyword>
<keyword evidence="3" id="KW-1003">Cell membrane</keyword>
<gene>
    <name evidence="8" type="ORF">PSU93_09970</name>
</gene>
<feature type="transmembrane region" description="Helical" evidence="7">
    <location>
        <begin position="391"/>
        <end position="412"/>
    </location>
</feature>
<evidence type="ECO:0000256" key="6">
    <source>
        <dbReference type="ARBA" id="ARBA00023136"/>
    </source>
</evidence>
<proteinExistence type="inferred from homology"/>
<keyword evidence="4 7" id="KW-0812">Transmembrane</keyword>
<keyword evidence="9" id="KW-1185">Reference proteome</keyword>